<name>A0A4E9DSX9_GIBZA</name>
<evidence type="ECO:0000313" key="1">
    <source>
        <dbReference type="EMBL" id="CAG1988355.1"/>
    </source>
</evidence>
<evidence type="ECO:0000313" key="2">
    <source>
        <dbReference type="EMBL" id="VIO53094.1"/>
    </source>
</evidence>
<protein>
    <submittedName>
        <fullName evidence="2">Uncharacterized protein</fullName>
    </submittedName>
</protein>
<accession>A0A4E9DSX9</accession>
<dbReference type="Proteomes" id="UP000746612">
    <property type="component" value="Unassembled WGS sequence"/>
</dbReference>
<dbReference type="AlphaFoldDB" id="A0A4E9DSX9"/>
<gene>
    <name evidence="2" type="ORF">FUG_LOCUS55393</name>
    <name evidence="1" type="ORF">MDCFG202_LOCUS305465</name>
</gene>
<organism evidence="2">
    <name type="scientific">Gibberella zeae</name>
    <name type="common">Wheat head blight fungus</name>
    <name type="synonym">Fusarium graminearum</name>
    <dbReference type="NCBI Taxonomy" id="5518"/>
    <lineage>
        <taxon>Eukaryota</taxon>
        <taxon>Fungi</taxon>
        <taxon>Dikarya</taxon>
        <taxon>Ascomycota</taxon>
        <taxon>Pezizomycotina</taxon>
        <taxon>Sordariomycetes</taxon>
        <taxon>Hypocreomycetidae</taxon>
        <taxon>Hypocreales</taxon>
        <taxon>Nectriaceae</taxon>
        <taxon>Fusarium</taxon>
    </lineage>
</organism>
<reference evidence="2" key="1">
    <citation type="submission" date="2019-04" db="EMBL/GenBank/DDBJ databases">
        <authorList>
            <person name="Melise S."/>
            <person name="Noan J."/>
            <person name="Okalmin O."/>
        </authorList>
    </citation>
    <scope>NUCLEOTIDE SEQUENCE</scope>
    <source>
        <strain evidence="2">FN9</strain>
    </source>
</reference>
<sequence length="73" mass="8110">MHAHYLPVRIRALKILVSNGGALKVALGIMISKMIKIEIQHAIQEDPGLPVLWSLVFGTQADKVVELRPWNSP</sequence>
<proteinExistence type="predicted"/>
<dbReference type="EMBL" id="CAAKMV010000044">
    <property type="protein sequence ID" value="VIO53094.1"/>
    <property type="molecule type" value="Genomic_DNA"/>
</dbReference>
<dbReference type="EMBL" id="CAJPIJ010000144">
    <property type="protein sequence ID" value="CAG1988355.1"/>
    <property type="molecule type" value="Genomic_DNA"/>
</dbReference>
<reference evidence="1" key="2">
    <citation type="submission" date="2021-03" db="EMBL/GenBank/DDBJ databases">
        <authorList>
            <person name="Alouane T."/>
            <person name="Langin T."/>
            <person name="Bonhomme L."/>
        </authorList>
    </citation>
    <scope>NUCLEOTIDE SEQUENCE</scope>
    <source>
        <strain evidence="1">MDC_Fg202</strain>
    </source>
</reference>